<comment type="caution">
    <text evidence="5">The sequence shown here is derived from an EMBL/GenBank/DDBJ whole genome shotgun (WGS) entry which is preliminary data.</text>
</comment>
<proteinExistence type="inferred from homology"/>
<comment type="similarity">
    <text evidence="1 3">Belongs to the TBCA family.</text>
</comment>
<accession>A0A9N8VUF1</accession>
<dbReference type="GO" id="GO:0007021">
    <property type="term" value="P:tubulin complex assembly"/>
    <property type="evidence" value="ECO:0007669"/>
    <property type="project" value="UniProtKB-UniRule"/>
</dbReference>
<dbReference type="GO" id="GO:0007023">
    <property type="term" value="P:post-chaperonin tubulin folding pathway"/>
    <property type="evidence" value="ECO:0007669"/>
    <property type="project" value="UniProtKB-UniRule"/>
</dbReference>
<dbReference type="EMBL" id="CAJVPZ010000370">
    <property type="protein sequence ID" value="CAG8462742.1"/>
    <property type="molecule type" value="Genomic_DNA"/>
</dbReference>
<dbReference type="SUPFAM" id="SSF46988">
    <property type="entry name" value="Tubulin chaperone cofactor A"/>
    <property type="match status" value="1"/>
</dbReference>
<dbReference type="Pfam" id="PF02970">
    <property type="entry name" value="TBCA"/>
    <property type="match status" value="1"/>
</dbReference>
<dbReference type="GO" id="GO:0005874">
    <property type="term" value="C:microtubule"/>
    <property type="evidence" value="ECO:0007669"/>
    <property type="project" value="UniProtKB-KW"/>
</dbReference>
<dbReference type="Gene3D" id="1.20.58.90">
    <property type="match status" value="1"/>
</dbReference>
<evidence type="ECO:0000313" key="6">
    <source>
        <dbReference type="Proteomes" id="UP000789396"/>
    </source>
</evidence>
<dbReference type="PANTHER" id="PTHR21500">
    <property type="entry name" value="TUBULIN-SPECIFIC CHAPERONE A"/>
    <property type="match status" value="1"/>
</dbReference>
<dbReference type="Proteomes" id="UP000789396">
    <property type="component" value="Unassembled WGS sequence"/>
</dbReference>
<evidence type="ECO:0000256" key="2">
    <source>
        <dbReference type="ARBA" id="ARBA00023186"/>
    </source>
</evidence>
<evidence type="ECO:0000313" key="5">
    <source>
        <dbReference type="EMBL" id="CAG8462742.1"/>
    </source>
</evidence>
<keyword evidence="3" id="KW-0206">Cytoskeleton</keyword>
<protein>
    <recommendedName>
        <fullName evidence="3">Tubulin-specific chaperone A</fullName>
    </recommendedName>
</protein>
<evidence type="ECO:0000256" key="4">
    <source>
        <dbReference type="SAM" id="Coils"/>
    </source>
</evidence>
<gene>
    <name evidence="5" type="ORF">RFULGI_LOCUS756</name>
</gene>
<feature type="coiled-coil region" evidence="4">
    <location>
        <begin position="13"/>
        <end position="40"/>
    </location>
</feature>
<sequence>MSLRDLKIKTGVVVRLSKEEKSYHKEVEDQEKRIEKLAANGADSAVLNKEKEVLEESQRMIPDVQKRLKGAYEELRNLVNQKNPSWIGTKELTEAEKTLENVGSEIGAQNQK</sequence>
<keyword evidence="3" id="KW-0493">Microtubule</keyword>
<reference evidence="5" key="1">
    <citation type="submission" date="2021-06" db="EMBL/GenBank/DDBJ databases">
        <authorList>
            <person name="Kallberg Y."/>
            <person name="Tangrot J."/>
            <person name="Rosling A."/>
        </authorList>
    </citation>
    <scope>NUCLEOTIDE SEQUENCE</scope>
    <source>
        <strain evidence="5">IN212</strain>
    </source>
</reference>
<evidence type="ECO:0000256" key="3">
    <source>
        <dbReference type="RuleBase" id="RU364030"/>
    </source>
</evidence>
<dbReference type="PANTHER" id="PTHR21500:SF0">
    <property type="entry name" value="TUBULIN-SPECIFIC CHAPERONE A"/>
    <property type="match status" value="1"/>
</dbReference>
<name>A0A9N8VUF1_9GLOM</name>
<dbReference type="AlphaFoldDB" id="A0A9N8VUF1"/>
<organism evidence="5 6">
    <name type="scientific">Racocetra fulgida</name>
    <dbReference type="NCBI Taxonomy" id="60492"/>
    <lineage>
        <taxon>Eukaryota</taxon>
        <taxon>Fungi</taxon>
        <taxon>Fungi incertae sedis</taxon>
        <taxon>Mucoromycota</taxon>
        <taxon>Glomeromycotina</taxon>
        <taxon>Glomeromycetes</taxon>
        <taxon>Diversisporales</taxon>
        <taxon>Gigasporaceae</taxon>
        <taxon>Racocetra</taxon>
    </lineage>
</organism>
<keyword evidence="3" id="KW-0963">Cytoplasm</keyword>
<dbReference type="OrthoDB" id="296187at2759"/>
<keyword evidence="2 3" id="KW-0143">Chaperone</keyword>
<dbReference type="InterPro" id="IPR004226">
    <property type="entry name" value="TBCA"/>
</dbReference>
<dbReference type="GO" id="GO:0048487">
    <property type="term" value="F:beta-tubulin binding"/>
    <property type="evidence" value="ECO:0007669"/>
    <property type="project" value="InterPro"/>
</dbReference>
<keyword evidence="4" id="KW-0175">Coiled coil</keyword>
<dbReference type="InterPro" id="IPR036126">
    <property type="entry name" value="TBCA_sf"/>
</dbReference>
<comment type="subcellular location">
    <subcellularLocation>
        <location evidence="3">Cytoplasm</location>
        <location evidence="3">Cytoskeleton</location>
    </subcellularLocation>
</comment>
<dbReference type="GO" id="GO:0005829">
    <property type="term" value="C:cytosol"/>
    <property type="evidence" value="ECO:0007669"/>
    <property type="project" value="TreeGrafter"/>
</dbReference>
<keyword evidence="6" id="KW-1185">Reference proteome</keyword>
<evidence type="ECO:0000256" key="1">
    <source>
        <dbReference type="ARBA" id="ARBA00006806"/>
    </source>
</evidence>
<comment type="subunit">
    <text evidence="3">Supercomplex made of cofactors A to E. Cofactors A and D function by capturing and stabilizing tubulin in a quasi-native conformation. Cofactor E binds to the cofactor D-tubulin complex; interaction with cofactor C then causes the release of tubulin polypeptides that are committed to the native state.</text>
</comment>